<proteinExistence type="predicted"/>
<name>N6X671_9ACTO</name>
<evidence type="ECO:0000313" key="1">
    <source>
        <dbReference type="EMBL" id="ENO19171.1"/>
    </source>
</evidence>
<dbReference type="STRING" id="888050.HMPREF9004_0090"/>
<evidence type="ECO:0000313" key="2">
    <source>
        <dbReference type="Proteomes" id="UP000013015"/>
    </source>
</evidence>
<evidence type="ECO:0008006" key="3">
    <source>
        <dbReference type="Google" id="ProtNLM"/>
    </source>
</evidence>
<dbReference type="Proteomes" id="UP000013015">
    <property type="component" value="Unassembled WGS sequence"/>
</dbReference>
<comment type="caution">
    <text evidence="1">The sequence shown here is derived from an EMBL/GenBank/DDBJ whole genome shotgun (WGS) entry which is preliminary data.</text>
</comment>
<organism evidence="1 2">
    <name type="scientific">Schaalia cardiffensis F0333</name>
    <dbReference type="NCBI Taxonomy" id="888050"/>
    <lineage>
        <taxon>Bacteria</taxon>
        <taxon>Bacillati</taxon>
        <taxon>Actinomycetota</taxon>
        <taxon>Actinomycetes</taxon>
        <taxon>Actinomycetales</taxon>
        <taxon>Actinomycetaceae</taxon>
        <taxon>Schaalia</taxon>
    </lineage>
</organism>
<dbReference type="EMBL" id="AQHZ01000001">
    <property type="protein sequence ID" value="ENO19171.1"/>
    <property type="molecule type" value="Genomic_DNA"/>
</dbReference>
<keyword evidence="2" id="KW-1185">Reference proteome</keyword>
<protein>
    <recommendedName>
        <fullName evidence="3">Metal-binding protein</fullName>
    </recommendedName>
</protein>
<dbReference type="OrthoDB" id="9790372at2"/>
<dbReference type="Pfam" id="PF02620">
    <property type="entry name" value="YceD"/>
    <property type="match status" value="1"/>
</dbReference>
<gene>
    <name evidence="1" type="ORF">HMPREF9004_0090</name>
</gene>
<dbReference type="AlphaFoldDB" id="N6X671"/>
<dbReference type="eggNOG" id="COG1399">
    <property type="taxonomic scope" value="Bacteria"/>
</dbReference>
<dbReference type="RefSeq" id="WP_005961608.1">
    <property type="nucleotide sequence ID" value="NZ_CP040505.1"/>
</dbReference>
<reference evidence="1 2" key="1">
    <citation type="submission" date="2013-03" db="EMBL/GenBank/DDBJ databases">
        <title>Reference genome for the Human Microbiome Project.</title>
        <authorList>
            <person name="Aqrawi P."/>
            <person name="Ayvaz T."/>
            <person name="Bess C."/>
            <person name="Blankenburg K."/>
            <person name="Coyle M."/>
            <person name="Deng J."/>
            <person name="Forbes L."/>
            <person name="Fowler G."/>
            <person name="Francisco L."/>
            <person name="Fu Q."/>
            <person name="Gibbs R."/>
            <person name="Gross S."/>
            <person name="Gubbala S."/>
            <person name="Hale W."/>
            <person name="Hemphill L."/>
            <person name="Highlander S."/>
            <person name="Hirani K."/>
            <person name="Jackson L."/>
            <person name="Jakkamsetti A."/>
            <person name="Javaid M."/>
            <person name="Jayaseelan J.C."/>
            <person name="Jiang H."/>
            <person name="Joshi V."/>
            <person name="Korchina V."/>
            <person name="Kovar C."/>
            <person name="Lara F."/>
            <person name="Lee S."/>
            <person name="Liu Y."/>
            <person name="Mata R."/>
            <person name="Mathew T."/>
            <person name="Munidasa M."/>
            <person name="Muzny D."/>
            <person name="Nazareth L."/>
            <person name="Ngo R."/>
            <person name="Nguyen L."/>
            <person name="Nguyen N."/>
            <person name="Okwuonu G."/>
            <person name="Ongeri F."/>
            <person name="Palculict T."/>
            <person name="Patil S."/>
            <person name="Petrosino J."/>
            <person name="Pham C."/>
            <person name="Pham P."/>
            <person name="Pu L.-L."/>
            <person name="Qin X."/>
            <person name="Qu J."/>
            <person name="Reid J."/>
            <person name="Ross M."/>
            <person name="Ruth R."/>
            <person name="Saada N."/>
            <person name="San Lucas F."/>
            <person name="Santibanez J."/>
            <person name="Shang Y."/>
            <person name="Simmons D."/>
            <person name="Song X.-Z."/>
            <person name="Tang L.-Y."/>
            <person name="Thornton R."/>
            <person name="Warren J."/>
            <person name="Weissenberger G."/>
            <person name="Wilczek-Boney K."/>
            <person name="Worley K."/>
            <person name="Youmans B."/>
            <person name="Zhang J."/>
            <person name="Zhang L."/>
            <person name="Zhao Z."/>
            <person name="Zhou C."/>
            <person name="Zhu D."/>
            <person name="Zhu Y."/>
        </authorList>
    </citation>
    <scope>NUCLEOTIDE SEQUENCE [LARGE SCALE GENOMIC DNA]</scope>
    <source>
        <strain evidence="1 2">F0333</strain>
    </source>
</reference>
<sequence>MTDSPLVLSLARLPRQAGAMLHEDREWSAPADLGTPSMSVPENTRIPLSVDLTSVSDGVLVRVKTEVELKGECVRCLDPVSVHHEIDASDVYFETAPSPGEEDLEADDFLLIGTHDTIDLEPLLRDAIVTLVDERPLCGEDCQGLCDVCGEKRADLPADHSHESIDPRLAALASLLESNQKEAD</sequence>
<dbReference type="HOGENOM" id="CLU_100236_0_0_11"/>
<accession>N6X671</accession>
<dbReference type="PATRIC" id="fig|888050.3.peg.88"/>
<dbReference type="InterPro" id="IPR003772">
    <property type="entry name" value="YceD"/>
</dbReference>